<accession>A0A1G9Y7J7</accession>
<evidence type="ECO:0000256" key="1">
    <source>
        <dbReference type="SAM" id="Phobius"/>
    </source>
</evidence>
<feature type="domain" description="DUF6545" evidence="2">
    <location>
        <begin position="238"/>
        <end position="363"/>
    </location>
</feature>
<dbReference type="RefSeq" id="WP_030433550.1">
    <property type="nucleotide sequence ID" value="NZ_JOEF01000045.1"/>
</dbReference>
<feature type="transmembrane region" description="Helical" evidence="1">
    <location>
        <begin position="72"/>
        <end position="91"/>
    </location>
</feature>
<dbReference type="OrthoDB" id="3675041at2"/>
<feature type="transmembrane region" description="Helical" evidence="1">
    <location>
        <begin position="6"/>
        <end position="24"/>
    </location>
</feature>
<keyword evidence="1" id="KW-0472">Membrane</keyword>
<evidence type="ECO:0000313" key="4">
    <source>
        <dbReference type="Proteomes" id="UP000183376"/>
    </source>
</evidence>
<keyword evidence="1" id="KW-1133">Transmembrane helix</keyword>
<organism evidence="3 4">
    <name type="scientific">Allokutzneria albata</name>
    <name type="common">Kibdelosporangium albatum</name>
    <dbReference type="NCBI Taxonomy" id="211114"/>
    <lineage>
        <taxon>Bacteria</taxon>
        <taxon>Bacillati</taxon>
        <taxon>Actinomycetota</taxon>
        <taxon>Actinomycetes</taxon>
        <taxon>Pseudonocardiales</taxon>
        <taxon>Pseudonocardiaceae</taxon>
        <taxon>Allokutzneria</taxon>
    </lineage>
</organism>
<dbReference type="STRING" id="211114.SAMN04489726_4623"/>
<feature type="transmembrane region" description="Helical" evidence="1">
    <location>
        <begin position="175"/>
        <end position="198"/>
    </location>
</feature>
<dbReference type="Pfam" id="PF20182">
    <property type="entry name" value="DUF6545"/>
    <property type="match status" value="1"/>
</dbReference>
<keyword evidence="4" id="KW-1185">Reference proteome</keyword>
<dbReference type="InterPro" id="IPR046675">
    <property type="entry name" value="DUF6545"/>
</dbReference>
<sequence>MIVLVTTQGALLFMILSWKIVQLARNPTNVPLRYVIVCLACSAATIPLGILIRNTDLTQTTAGYMGYLLPQHILHCTMAYSFQMFFVFSALDGRRARTHAWWQLVPLAVAVMILAGVALVTPDVPPENYPVANIAIFYIASDAYMAYQLCCVMVTIRRYANGVSSRLARGLRMTLAGIVLMLIATMCLALEVVLHWIGLVTPDAVIACSRLVQPGIVIFLVGLVYPGAATRLVTLRVWCGHLVSYHQMRPLWTALHQAFPQDAFRVPRSGWRDRLSLVGVHRRCYRRTIECRDGLVRLSPLIAATRTQPGGSAANLPQQVAAALRAHANNAEGAPVPIKVAVPVGDGSLDADIRELVRLSRGLQQVNGAS</sequence>
<reference evidence="3 4" key="1">
    <citation type="submission" date="2016-10" db="EMBL/GenBank/DDBJ databases">
        <authorList>
            <person name="de Groot N.N."/>
        </authorList>
    </citation>
    <scope>NUCLEOTIDE SEQUENCE [LARGE SCALE GENOMIC DNA]</scope>
    <source>
        <strain evidence="3 4">DSM 44149</strain>
    </source>
</reference>
<feature type="transmembrane region" description="Helical" evidence="1">
    <location>
        <begin position="31"/>
        <end position="52"/>
    </location>
</feature>
<protein>
    <recommendedName>
        <fullName evidence="2">DUF6545 domain-containing protein</fullName>
    </recommendedName>
</protein>
<feature type="transmembrane region" description="Helical" evidence="1">
    <location>
        <begin position="100"/>
        <end position="120"/>
    </location>
</feature>
<proteinExistence type="predicted"/>
<feature type="transmembrane region" description="Helical" evidence="1">
    <location>
        <begin position="204"/>
        <end position="226"/>
    </location>
</feature>
<keyword evidence="1" id="KW-0812">Transmembrane</keyword>
<evidence type="ECO:0000259" key="2">
    <source>
        <dbReference type="Pfam" id="PF20182"/>
    </source>
</evidence>
<gene>
    <name evidence="3" type="ORF">SAMN04489726_4623</name>
</gene>
<dbReference type="AlphaFoldDB" id="A0A1G9Y7J7"/>
<dbReference type="EMBL" id="LT629701">
    <property type="protein sequence ID" value="SDN04505.1"/>
    <property type="molecule type" value="Genomic_DNA"/>
</dbReference>
<feature type="transmembrane region" description="Helical" evidence="1">
    <location>
        <begin position="132"/>
        <end position="154"/>
    </location>
</feature>
<dbReference type="NCBIfam" id="NF042915">
    <property type="entry name" value="MAB_1171c_fam"/>
    <property type="match status" value="1"/>
</dbReference>
<dbReference type="Proteomes" id="UP000183376">
    <property type="component" value="Chromosome I"/>
</dbReference>
<name>A0A1G9Y7J7_ALLAB</name>
<dbReference type="InterPro" id="IPR050039">
    <property type="entry name" value="MAB_1171c-like"/>
</dbReference>
<evidence type="ECO:0000313" key="3">
    <source>
        <dbReference type="EMBL" id="SDN04505.1"/>
    </source>
</evidence>